<dbReference type="GO" id="GO:0030030">
    <property type="term" value="P:cell projection organization"/>
    <property type="evidence" value="ECO:0007669"/>
    <property type="project" value="UniProtKB-KW"/>
</dbReference>
<evidence type="ECO:0000313" key="2">
    <source>
        <dbReference type="EMBL" id="KAJ3045824.1"/>
    </source>
</evidence>
<dbReference type="EMBL" id="JADGJD010001208">
    <property type="protein sequence ID" value="KAJ3045824.1"/>
    <property type="molecule type" value="Genomic_DNA"/>
</dbReference>
<keyword evidence="3" id="KW-1185">Reference proteome</keyword>
<dbReference type="InterPro" id="IPR040354">
    <property type="entry name" value="TCTN1-3"/>
</dbReference>
<name>A0AAD5X264_9FUNG</name>
<evidence type="ECO:0000259" key="1">
    <source>
        <dbReference type="Pfam" id="PF07773"/>
    </source>
</evidence>
<gene>
    <name evidence="2" type="primary">TCTN1</name>
    <name evidence="2" type="ORF">HK097_001089</name>
</gene>
<proteinExistence type="predicted"/>
<reference evidence="2" key="1">
    <citation type="submission" date="2020-05" db="EMBL/GenBank/DDBJ databases">
        <title>Phylogenomic resolution of chytrid fungi.</title>
        <authorList>
            <person name="Stajich J.E."/>
            <person name="Amses K."/>
            <person name="Simmons R."/>
            <person name="Seto K."/>
            <person name="Myers J."/>
            <person name="Bonds A."/>
            <person name="Quandt C.A."/>
            <person name="Barry K."/>
            <person name="Liu P."/>
            <person name="Grigoriev I."/>
            <person name="Longcore J.E."/>
            <person name="James T.Y."/>
        </authorList>
    </citation>
    <scope>NUCLEOTIDE SEQUENCE</scope>
    <source>
        <strain evidence="2">JEL0318</strain>
    </source>
</reference>
<dbReference type="PANTHER" id="PTHR14611:SF2">
    <property type="entry name" value="TECTONIC"/>
    <property type="match status" value="1"/>
</dbReference>
<protein>
    <submittedName>
        <fullName evidence="2">Tectonic-1</fullName>
    </submittedName>
</protein>
<organism evidence="2 3">
    <name type="scientific">Rhizophlyctis rosea</name>
    <dbReference type="NCBI Taxonomy" id="64517"/>
    <lineage>
        <taxon>Eukaryota</taxon>
        <taxon>Fungi</taxon>
        <taxon>Fungi incertae sedis</taxon>
        <taxon>Chytridiomycota</taxon>
        <taxon>Chytridiomycota incertae sedis</taxon>
        <taxon>Chytridiomycetes</taxon>
        <taxon>Rhizophlyctidales</taxon>
        <taxon>Rhizophlyctidaceae</taxon>
        <taxon>Rhizophlyctis</taxon>
    </lineage>
</organism>
<comment type="caution">
    <text evidence="2">The sequence shown here is derived from an EMBL/GenBank/DDBJ whole genome shotgun (WGS) entry which is preliminary data.</text>
</comment>
<dbReference type="Pfam" id="PF07773">
    <property type="entry name" value="TCTN_DUF1619"/>
    <property type="match status" value="1"/>
</dbReference>
<evidence type="ECO:0000313" key="3">
    <source>
        <dbReference type="Proteomes" id="UP001212841"/>
    </source>
</evidence>
<dbReference type="Proteomes" id="UP001212841">
    <property type="component" value="Unassembled WGS sequence"/>
</dbReference>
<dbReference type="AlphaFoldDB" id="A0AAD5X264"/>
<dbReference type="PANTHER" id="PTHR14611">
    <property type="entry name" value="TECTONIC FAMILY MEMBER"/>
    <property type="match status" value="1"/>
</dbReference>
<accession>A0AAD5X264</accession>
<feature type="domain" description="Tectonic-1-3" evidence="1">
    <location>
        <begin position="76"/>
        <end position="196"/>
    </location>
</feature>
<sequence length="291" mass="31093">MTASTPALPIPLSGNPGYILSAPILAGTLVTNTTTTPPLTAISYIPNPSYGLTLPQDLYLPSASRFECPQSTSPLSNQIPLTFGEDTLTGCTVWFTLDDLNSQCDAIRTRVYEVLVKGVKDLTHVGRFGDASWERAEEWVQIVWGGGGKSVGTTLGQPSPQNTCTNILTQLSITILTTPVGSLDSPNPTIVAVLITPNLGSFTYPCTSPSRCTGSTAGSTAHPFRVTANVEFVEIKEPAEMKVPAPPRLIPPVPDDVFYPFQLGSGRSERAVGWWGWRMLGVGIVVATIFL</sequence>
<dbReference type="InterPro" id="IPR011677">
    <property type="entry name" value="TCTN1-3_dom"/>
</dbReference>